<dbReference type="Proteomes" id="UP000307968">
    <property type="component" value="Chromosome"/>
</dbReference>
<proteinExistence type="predicted"/>
<dbReference type="AlphaFoldDB" id="A0A4U9HHI5"/>
<evidence type="ECO:0000313" key="2">
    <source>
        <dbReference type="EMBL" id="VTP62581.1"/>
    </source>
</evidence>
<keyword evidence="1" id="KW-1133">Transmembrane helix</keyword>
<sequence>MWLPSILTAISGGDILHVSLLALLPLRLGALLIYPWSLWASKNPANRYFLPASASVMAAIGLAGAVAFFQYNLFVSLSFLCLAAVGIYTAVPSFLSMPGQYLLRARRPPPAWRW</sequence>
<accession>A0A4U9HHI5</accession>
<organism evidence="2 3">
    <name type="scientific">Serratia rubidaea</name>
    <name type="common">Serratia marinorubra</name>
    <dbReference type="NCBI Taxonomy" id="61652"/>
    <lineage>
        <taxon>Bacteria</taxon>
        <taxon>Pseudomonadati</taxon>
        <taxon>Pseudomonadota</taxon>
        <taxon>Gammaproteobacteria</taxon>
        <taxon>Enterobacterales</taxon>
        <taxon>Yersiniaceae</taxon>
        <taxon>Serratia</taxon>
    </lineage>
</organism>
<feature type="transmembrane region" description="Helical" evidence="1">
    <location>
        <begin position="48"/>
        <end position="71"/>
    </location>
</feature>
<evidence type="ECO:0000313" key="3">
    <source>
        <dbReference type="Proteomes" id="UP000307968"/>
    </source>
</evidence>
<name>A0A4U9HHI5_SERRU</name>
<evidence type="ECO:0000256" key="1">
    <source>
        <dbReference type="SAM" id="Phobius"/>
    </source>
</evidence>
<reference evidence="2 3" key="1">
    <citation type="submission" date="2019-05" db="EMBL/GenBank/DDBJ databases">
        <authorList>
            <consortium name="Pathogen Informatics"/>
        </authorList>
    </citation>
    <scope>NUCLEOTIDE SEQUENCE [LARGE SCALE GENOMIC DNA]</scope>
    <source>
        <strain evidence="2 3">NCTC12971</strain>
    </source>
</reference>
<protein>
    <submittedName>
        <fullName evidence="2">Uncharacterized protein</fullName>
    </submittedName>
</protein>
<keyword evidence="1" id="KW-0812">Transmembrane</keyword>
<feature type="transmembrane region" description="Helical" evidence="1">
    <location>
        <begin position="15"/>
        <end position="36"/>
    </location>
</feature>
<feature type="transmembrane region" description="Helical" evidence="1">
    <location>
        <begin position="77"/>
        <end position="97"/>
    </location>
</feature>
<gene>
    <name evidence="2" type="ORF">NCTC12971_02711</name>
</gene>
<dbReference type="EMBL" id="LR590463">
    <property type="protein sequence ID" value="VTP62581.1"/>
    <property type="molecule type" value="Genomic_DNA"/>
</dbReference>
<keyword evidence="1" id="KW-0472">Membrane</keyword>